<organism evidence="8 9">
    <name type="scientific">Lachnoanaerobaculum saburreum</name>
    <dbReference type="NCBI Taxonomy" id="467210"/>
    <lineage>
        <taxon>Bacteria</taxon>
        <taxon>Bacillati</taxon>
        <taxon>Bacillota</taxon>
        <taxon>Clostridia</taxon>
        <taxon>Lachnospirales</taxon>
        <taxon>Lachnospiraceae</taxon>
        <taxon>Lachnoanaerobaculum</taxon>
    </lineage>
</organism>
<dbReference type="InterPro" id="IPR049435">
    <property type="entry name" value="Cas_Cas6_C"/>
</dbReference>
<dbReference type="Pfam" id="PF01881">
    <property type="entry name" value="Cas_Cas6_C"/>
    <property type="match status" value="1"/>
</dbReference>
<dbReference type="PANTHER" id="PTHR36984">
    <property type="entry name" value="CRISPR-ASSOCIATED ENDORIBONUCLEASE CAS6 1"/>
    <property type="match status" value="1"/>
</dbReference>
<accession>A0A133ZCB6</accession>
<proteinExistence type="inferred from homology"/>
<evidence type="ECO:0000259" key="7">
    <source>
        <dbReference type="Pfam" id="PF01881"/>
    </source>
</evidence>
<dbReference type="GO" id="GO:0003723">
    <property type="term" value="F:RNA binding"/>
    <property type="evidence" value="ECO:0007669"/>
    <property type="project" value="UniProtKB-KW"/>
</dbReference>
<dbReference type="AlphaFoldDB" id="A0A133ZCB6"/>
<feature type="active site" description="Proton acceptor" evidence="6">
    <location>
        <position position="28"/>
    </location>
</feature>
<name>A0A133ZCB6_9FIRM</name>
<dbReference type="PATRIC" id="fig|467210.3.peg.2683"/>
<feature type="domain" description="CRISPR associated protein Cas6 C-terminal" evidence="7">
    <location>
        <begin position="120"/>
        <end position="244"/>
    </location>
</feature>
<dbReference type="EMBL" id="LSDA01000143">
    <property type="protein sequence ID" value="KXB53077.1"/>
    <property type="molecule type" value="Genomic_DNA"/>
</dbReference>
<dbReference type="NCBIfam" id="TIGR01877">
    <property type="entry name" value="cas_cas6"/>
    <property type="match status" value="1"/>
</dbReference>
<evidence type="ECO:0000256" key="3">
    <source>
        <dbReference type="ARBA" id="ARBA00023118"/>
    </source>
</evidence>
<gene>
    <name evidence="8" type="ORF">HMPREF1866_02706</name>
</gene>
<dbReference type="Gene3D" id="3.30.70.1900">
    <property type="match status" value="1"/>
</dbReference>
<dbReference type="CDD" id="cd21140">
    <property type="entry name" value="Cas6_I-like"/>
    <property type="match status" value="1"/>
</dbReference>
<sequence>MEFKLYFQSDTPLVLPLSYHHILQGFIYKRLSEYPEFSDFLHNKGFQTEGQSFKLFVFSLLKGHFQVSGSKIKFDNVIEWEIRSPVPFFCEVFAQALENEEVFELAGQRIFLIRYEITNTEILDEELEIRMLSPVCVDIAYREGEKTKTNYLEPTDPYFNYYLTKNFQRKFQSVVGESNSTGIFLLPHKNFNVTGNKYVTKFGGEIFITAWKGSFTLKSDIESLQFLYDTGLGSRNSQGFGMFEQVKSNI</sequence>
<keyword evidence="9" id="KW-1185">Reference proteome</keyword>
<protein>
    <recommendedName>
        <fullName evidence="4">CRISPR-associated endoribonuclease</fullName>
    </recommendedName>
</protein>
<reference evidence="9" key="1">
    <citation type="submission" date="2016-01" db="EMBL/GenBank/DDBJ databases">
        <authorList>
            <person name="Mitreva M."/>
            <person name="Pepin K.H."/>
            <person name="Mihindukulasuriya K.A."/>
            <person name="Fulton R."/>
            <person name="Fronick C."/>
            <person name="O'Laughlin M."/>
            <person name="Miner T."/>
            <person name="Herter B."/>
            <person name="Rosa B.A."/>
            <person name="Cordes M."/>
            <person name="Tomlinson C."/>
            <person name="Wollam A."/>
            <person name="Palsikar V.B."/>
            <person name="Mardis E.R."/>
            <person name="Wilson R.K."/>
        </authorList>
    </citation>
    <scope>NUCLEOTIDE SEQUENCE [LARGE SCALE GENOMIC DNA]</scope>
    <source>
        <strain evidence="9">DNF00896</strain>
    </source>
</reference>
<keyword evidence="3" id="KW-0051">Antiviral defense</keyword>
<dbReference type="PIRSF" id="PIRSF005054">
    <property type="entry name" value="PF1131"/>
    <property type="match status" value="1"/>
</dbReference>
<evidence type="ECO:0000256" key="2">
    <source>
        <dbReference type="ARBA" id="ARBA00022884"/>
    </source>
</evidence>
<feature type="site" description="Transition state stabilizer" evidence="5">
    <location>
        <position position="54"/>
    </location>
</feature>
<dbReference type="Proteomes" id="UP000070394">
    <property type="component" value="Unassembled WGS sequence"/>
</dbReference>
<evidence type="ECO:0000256" key="6">
    <source>
        <dbReference type="PIRSR" id="PIRSR005054-50"/>
    </source>
</evidence>
<dbReference type="GO" id="GO:0016788">
    <property type="term" value="F:hydrolase activity, acting on ester bonds"/>
    <property type="evidence" value="ECO:0007669"/>
    <property type="project" value="InterPro"/>
</dbReference>
<dbReference type="Gene3D" id="3.30.70.1890">
    <property type="match status" value="1"/>
</dbReference>
<evidence type="ECO:0000256" key="4">
    <source>
        <dbReference type="PIRNR" id="PIRNR005054"/>
    </source>
</evidence>
<comment type="similarity">
    <text evidence="1 4">Belongs to the CRISPR-associated protein Cas6/Cse3/CasE family.</text>
</comment>
<evidence type="ECO:0000313" key="8">
    <source>
        <dbReference type="EMBL" id="KXB53077.1"/>
    </source>
</evidence>
<evidence type="ECO:0000313" key="9">
    <source>
        <dbReference type="Proteomes" id="UP000070394"/>
    </source>
</evidence>
<dbReference type="STRING" id="467210.HMPREF1866_02706"/>
<comment type="caution">
    <text evidence="8">The sequence shown here is derived from an EMBL/GenBank/DDBJ whole genome shotgun (WGS) entry which is preliminary data.</text>
</comment>
<dbReference type="RefSeq" id="WP_060932233.1">
    <property type="nucleotide sequence ID" value="NZ_KQ959848.1"/>
</dbReference>
<feature type="active site" description="Proton donor" evidence="6">
    <location>
        <position position="42"/>
    </location>
</feature>
<keyword evidence="2" id="KW-0694">RNA-binding</keyword>
<dbReference type="GO" id="GO:0051607">
    <property type="term" value="P:defense response to virus"/>
    <property type="evidence" value="ECO:0007669"/>
    <property type="project" value="UniProtKB-KW"/>
</dbReference>
<dbReference type="InterPro" id="IPR010156">
    <property type="entry name" value="CRISPR-assoc_prot_Cas6"/>
</dbReference>
<evidence type="ECO:0000256" key="5">
    <source>
        <dbReference type="PIRSR" id="PIRSR005054-1"/>
    </source>
</evidence>
<dbReference type="InterPro" id="IPR045747">
    <property type="entry name" value="CRISPR-assoc_prot_Cas6_N_sf"/>
</dbReference>
<comment type="function">
    <text evidence="4">CRISPR (clustered regularly interspaced short palindromic repeat), is an adaptive immune system that provides protection against mobile genetic elements (viruses, transposable elements and conjugative plasmids). CRISPR clusters contain sequences complementary to antecedent mobile elements and target invading nucleic acids. CRISPR clusters are transcribed and processed into CRISPR RNA (crRNA).</text>
</comment>
<evidence type="ECO:0000256" key="1">
    <source>
        <dbReference type="ARBA" id="ARBA00005937"/>
    </source>
</evidence>
<dbReference type="PANTHER" id="PTHR36984:SF1">
    <property type="entry name" value="CRISPR-ASSOCIATED ENDORIBONUCLEASE CAS6 1"/>
    <property type="match status" value="1"/>
</dbReference>
<dbReference type="OrthoDB" id="9797488at2"/>